<keyword evidence="8" id="KW-1185">Reference proteome</keyword>
<dbReference type="AlphaFoldDB" id="A0AAE4C8Z0"/>
<protein>
    <recommendedName>
        <fullName evidence="9">Hsp70 protein</fullName>
    </recommendedName>
</protein>
<accession>A0AAE4C8Z0</accession>
<sequence length="868" mass="89120">MHLGVDFGTSSTVAMFTRPGEAARPLLFGSSPLLDSAVAAAADGTILTGADAAATAAGTPEGFEPHPKRRVDDGTMWLGGRELPVAVTIGAVLHRVASEATRVLGAGPRQVTLTHPAAWGPARVRVLADAAAFAGFPTVRMLPEPLAAAAFFAATLGHTVPPGHGLAVYDLGAGTFDLSVVRADPAGFAVAASDGLVDVGGLDLDALVVGLARRRLATRAPAEWSRLDQPRTMADRRSRSLLWQAARATKEQLSRHDDAPLYVPLLETEIRIARPEFEAEAAPLLERTVALTRATLTRAGGLPLSGLLLVGGASRVPLVASLLHRAFGVWPIATEQPELVVAQGALAAVHLHGAAGPPPPSPGWPPRPGVPAPAGYPAAPPGMPVSGASAPPGFPAPPPVSGVPAAHGPVPPGPAAGAPTQPGWHGGPAQGPVSGPPVPHGWPAPVPTPPNSQPWPPQQPVSGPPVPPGWPAPAPHTPMSGGPGQPGQQTWPTHGQPPGTSAQRGWSTPPHPPSGFPPQSGWTPAPAASPPQPGGGSVPEPAAPPAFPQQPGRPPVPGAPAPPVPYPQPGRPPVSGAPAPPVPYPQPGRPPVPGAPAPPAPPLQPGRPPVSGAPAPSAYSAQPGWAPIPGAQVPHGPPSPQGWTGPASPTAPVGWQQPGPPPPWQQTVAYPPAAVPMSGHGYPRVEPVEIAIGGTAGVTLRWIELAPDGDGGGGTHEEPMFLAAGGRLQLFESADALVAYVRGGPAHDLAARPGWPEFARWVVPPVLVPAPEHRYELDLVVDNVVGGRDAWMPELLIPAGVIARDLAYALRLTVWRLLEPGSLLDTFDDALRQNNKRRLRGLDFNRLIYEWRTVVDALAEAVDIHAIQ</sequence>
<evidence type="ECO:0000256" key="6">
    <source>
        <dbReference type="SAM" id="MobiDB-lite"/>
    </source>
</evidence>
<comment type="similarity">
    <text evidence="1">Belongs to the heat shock protein 70 family.</text>
</comment>
<dbReference type="Proteomes" id="UP001183643">
    <property type="component" value="Unassembled WGS sequence"/>
</dbReference>
<feature type="region of interest" description="Disordered" evidence="6">
    <location>
        <begin position="353"/>
        <end position="375"/>
    </location>
</feature>
<dbReference type="GO" id="GO:0140662">
    <property type="term" value="F:ATP-dependent protein folding chaperone"/>
    <property type="evidence" value="ECO:0007669"/>
    <property type="project" value="InterPro"/>
</dbReference>
<dbReference type="GO" id="GO:0005524">
    <property type="term" value="F:ATP binding"/>
    <property type="evidence" value="ECO:0007669"/>
    <property type="project" value="UniProtKB-KW"/>
</dbReference>
<evidence type="ECO:0008006" key="9">
    <source>
        <dbReference type="Google" id="ProtNLM"/>
    </source>
</evidence>
<evidence type="ECO:0000313" key="7">
    <source>
        <dbReference type="EMBL" id="MDR7276026.1"/>
    </source>
</evidence>
<feature type="compositionally biased region" description="Pro residues" evidence="6">
    <location>
        <begin position="541"/>
        <end position="572"/>
    </location>
</feature>
<proteinExistence type="inferred from homology"/>
<dbReference type="Gene3D" id="3.30.420.40">
    <property type="match status" value="2"/>
</dbReference>
<keyword evidence="2" id="KW-0547">Nucleotide-binding</keyword>
<name>A0AAE4C8Z0_9ACTN</name>
<keyword evidence="5" id="KW-0143">Chaperone</keyword>
<dbReference type="PANTHER" id="PTHR42749:SF1">
    <property type="entry name" value="CELL SHAPE-DETERMINING PROTEIN MREB"/>
    <property type="match status" value="1"/>
</dbReference>
<feature type="compositionally biased region" description="Pro residues" evidence="6">
    <location>
        <begin position="578"/>
        <end position="608"/>
    </location>
</feature>
<feature type="compositionally biased region" description="Pro residues" evidence="6">
    <location>
        <begin position="392"/>
        <end position="401"/>
    </location>
</feature>
<dbReference type="PROSITE" id="PS01036">
    <property type="entry name" value="HSP70_3"/>
    <property type="match status" value="1"/>
</dbReference>
<evidence type="ECO:0000256" key="2">
    <source>
        <dbReference type="ARBA" id="ARBA00022741"/>
    </source>
</evidence>
<dbReference type="PANTHER" id="PTHR42749">
    <property type="entry name" value="CELL SHAPE-DETERMINING PROTEIN MREB"/>
    <property type="match status" value="1"/>
</dbReference>
<keyword evidence="4" id="KW-0346">Stress response</keyword>
<dbReference type="Gene3D" id="3.90.640.10">
    <property type="entry name" value="Actin, Chain A, domain 4"/>
    <property type="match status" value="1"/>
</dbReference>
<feature type="compositionally biased region" description="Low complexity" evidence="6">
    <location>
        <begin position="486"/>
        <end position="500"/>
    </location>
</feature>
<gene>
    <name evidence="7" type="ORF">J2S41_002804</name>
</gene>
<dbReference type="SUPFAM" id="SSF53067">
    <property type="entry name" value="Actin-like ATPase domain"/>
    <property type="match status" value="2"/>
</dbReference>
<dbReference type="PRINTS" id="PR00301">
    <property type="entry name" value="HEATSHOCK70"/>
</dbReference>
<evidence type="ECO:0000256" key="5">
    <source>
        <dbReference type="ARBA" id="ARBA00023186"/>
    </source>
</evidence>
<dbReference type="RefSeq" id="WP_310367760.1">
    <property type="nucleotide sequence ID" value="NZ_JAVDYB010000001.1"/>
</dbReference>
<reference evidence="7" key="1">
    <citation type="submission" date="2023-07" db="EMBL/GenBank/DDBJ databases">
        <title>Sequencing the genomes of 1000 actinobacteria strains.</title>
        <authorList>
            <person name="Klenk H.-P."/>
        </authorList>
    </citation>
    <scope>NUCLEOTIDE SEQUENCE</scope>
    <source>
        <strain evidence="7">DSM 44707</strain>
    </source>
</reference>
<dbReference type="InterPro" id="IPR013126">
    <property type="entry name" value="Hsp_70_fam"/>
</dbReference>
<feature type="compositionally biased region" description="Pro residues" evidence="6">
    <location>
        <begin position="356"/>
        <end position="371"/>
    </location>
</feature>
<feature type="region of interest" description="Disordered" evidence="6">
    <location>
        <begin position="388"/>
        <end position="668"/>
    </location>
</feature>
<dbReference type="InterPro" id="IPR018181">
    <property type="entry name" value="Heat_shock_70_CS"/>
</dbReference>
<dbReference type="Pfam" id="PF00012">
    <property type="entry name" value="HSP70"/>
    <property type="match status" value="1"/>
</dbReference>
<feature type="compositionally biased region" description="Pro residues" evidence="6">
    <location>
        <begin position="434"/>
        <end position="476"/>
    </location>
</feature>
<organism evidence="7 8">
    <name type="scientific">Catenuloplanes atrovinosus</name>
    <dbReference type="NCBI Taxonomy" id="137266"/>
    <lineage>
        <taxon>Bacteria</taxon>
        <taxon>Bacillati</taxon>
        <taxon>Actinomycetota</taxon>
        <taxon>Actinomycetes</taxon>
        <taxon>Micromonosporales</taxon>
        <taxon>Micromonosporaceae</taxon>
        <taxon>Catenuloplanes</taxon>
    </lineage>
</organism>
<evidence type="ECO:0000313" key="8">
    <source>
        <dbReference type="Proteomes" id="UP001183643"/>
    </source>
</evidence>
<dbReference type="EMBL" id="JAVDYB010000001">
    <property type="protein sequence ID" value="MDR7276026.1"/>
    <property type="molecule type" value="Genomic_DNA"/>
</dbReference>
<evidence type="ECO:0000256" key="3">
    <source>
        <dbReference type="ARBA" id="ARBA00022840"/>
    </source>
</evidence>
<keyword evidence="3" id="KW-0067">ATP-binding</keyword>
<comment type="caution">
    <text evidence="7">The sequence shown here is derived from an EMBL/GenBank/DDBJ whole genome shotgun (WGS) entry which is preliminary data.</text>
</comment>
<evidence type="ECO:0000256" key="1">
    <source>
        <dbReference type="ARBA" id="ARBA00007381"/>
    </source>
</evidence>
<evidence type="ECO:0000256" key="4">
    <source>
        <dbReference type="ARBA" id="ARBA00023016"/>
    </source>
</evidence>
<dbReference type="InterPro" id="IPR043129">
    <property type="entry name" value="ATPase_NBD"/>
</dbReference>